<gene>
    <name evidence="2" type="ORF">GLOINDRAFT_93133</name>
</gene>
<organism evidence="2">
    <name type="scientific">Rhizophagus irregularis (strain DAOM 181602 / DAOM 197198 / MUCL 43194)</name>
    <name type="common">Arbuscular mycorrhizal fungus</name>
    <name type="synonym">Glomus intraradices</name>
    <dbReference type="NCBI Taxonomy" id="747089"/>
    <lineage>
        <taxon>Eukaryota</taxon>
        <taxon>Fungi</taxon>
        <taxon>Fungi incertae sedis</taxon>
        <taxon>Mucoromycota</taxon>
        <taxon>Glomeromycotina</taxon>
        <taxon>Glomeromycetes</taxon>
        <taxon>Glomerales</taxon>
        <taxon>Glomeraceae</taxon>
        <taxon>Rhizophagus</taxon>
    </lineage>
</organism>
<feature type="transmembrane region" description="Helical" evidence="1">
    <location>
        <begin position="20"/>
        <end position="38"/>
    </location>
</feature>
<accession>U9UEQ1</accession>
<evidence type="ECO:0000256" key="1">
    <source>
        <dbReference type="SAM" id="Phobius"/>
    </source>
</evidence>
<dbReference type="AlphaFoldDB" id="U9UEQ1"/>
<keyword evidence="1" id="KW-0472">Membrane</keyword>
<keyword evidence="1" id="KW-1133">Transmembrane helix</keyword>
<feature type="transmembrane region" description="Helical" evidence="1">
    <location>
        <begin position="66"/>
        <end position="84"/>
    </location>
</feature>
<reference evidence="2" key="1">
    <citation type="submission" date="2013-07" db="EMBL/GenBank/DDBJ databases">
        <title>The genome of an arbuscular mycorrhizal fungus provides insights into the evolution of the oldest plant symbiosis.</title>
        <authorList>
            <consortium name="DOE Joint Genome Institute"/>
            <person name="Tisserant E."/>
            <person name="Malbreil M."/>
            <person name="Kuo A."/>
            <person name="Kohler A."/>
            <person name="Symeonidi A."/>
            <person name="Balestrini R."/>
            <person name="Charron P."/>
            <person name="Duensing N."/>
            <person name="Frei-dit-Frey N."/>
            <person name="Gianinazzi-Pearson V."/>
            <person name="Gilbert B."/>
            <person name="Handa Y."/>
            <person name="Hijri M."/>
            <person name="Kaul R."/>
            <person name="Kawaguchi M."/>
            <person name="Krajinski F."/>
            <person name="Lammers P."/>
            <person name="Lapierre D."/>
            <person name="Masclaux F.G."/>
            <person name="Murat C."/>
            <person name="Morin E."/>
            <person name="Ndikumana S."/>
            <person name="Pagni M."/>
            <person name="Petitpierre D."/>
            <person name="Requena N."/>
            <person name="Rosikiewicz P."/>
            <person name="Riley R."/>
            <person name="Saito K."/>
            <person name="San Clemente H."/>
            <person name="Shapiro H."/>
            <person name="van Tuinen D."/>
            <person name="Becard G."/>
            <person name="Bonfante P."/>
            <person name="Paszkowski U."/>
            <person name="Shachar-Hill Y."/>
            <person name="Young J.P."/>
            <person name="Sanders I.R."/>
            <person name="Henrissat B."/>
            <person name="Rensing S.A."/>
            <person name="Grigoriev I.V."/>
            <person name="Corradi N."/>
            <person name="Roux C."/>
            <person name="Martin F."/>
        </authorList>
    </citation>
    <scope>NUCLEOTIDE SEQUENCE</scope>
    <source>
        <strain evidence="2">DAOM 197198</strain>
    </source>
</reference>
<feature type="non-terminal residue" evidence="2">
    <location>
        <position position="1"/>
    </location>
</feature>
<evidence type="ECO:0000313" key="2">
    <source>
        <dbReference type="EMBL" id="ESA18919.1"/>
    </source>
</evidence>
<keyword evidence="1" id="KW-0812">Transmembrane</keyword>
<name>U9UEQ1_RHIID</name>
<dbReference type="HOGENOM" id="CLU_2293133_0_0_1"/>
<protein>
    <submittedName>
        <fullName evidence="2">Uncharacterized protein</fullName>
    </submittedName>
</protein>
<sequence length="101" mass="12512">LERSSMQNRITITVRKNKNDVFVVMLYLQFIYICLKYFKRIYRQINRRTNDHTTMLRKYHRNHDSCIINQFILLINNVMLYLLIWEVNVTSLTQIRNFYEC</sequence>
<dbReference type="EMBL" id="KE392254">
    <property type="protein sequence ID" value="ESA18919.1"/>
    <property type="molecule type" value="Genomic_DNA"/>
</dbReference>
<proteinExistence type="predicted"/>